<evidence type="ECO:0000313" key="6">
    <source>
        <dbReference type="Proteomes" id="UP000001556"/>
    </source>
</evidence>
<dbReference type="InterPro" id="IPR006143">
    <property type="entry name" value="RND_pump_MFP"/>
</dbReference>
<evidence type="ECO:0000313" key="5">
    <source>
        <dbReference type="EMBL" id="ABO51457.1"/>
    </source>
</evidence>
<dbReference type="KEGG" id="drm:Dred_2954"/>
<dbReference type="RefSeq" id="WP_011879248.1">
    <property type="nucleotide sequence ID" value="NC_009253.1"/>
</dbReference>
<name>A4J8Q4_DESRM</name>
<dbReference type="Gene3D" id="2.40.50.100">
    <property type="match status" value="1"/>
</dbReference>
<protein>
    <submittedName>
        <fullName evidence="5">Efflux transporter, RND family, MFP subunit</fullName>
    </submittedName>
</protein>
<dbReference type="Proteomes" id="UP000001556">
    <property type="component" value="Chromosome"/>
</dbReference>
<dbReference type="eggNOG" id="COG0845">
    <property type="taxonomic scope" value="Bacteria"/>
</dbReference>
<evidence type="ECO:0000256" key="1">
    <source>
        <dbReference type="ARBA" id="ARBA00009477"/>
    </source>
</evidence>
<dbReference type="FunFam" id="2.40.30.170:FF:000010">
    <property type="entry name" value="Efflux RND transporter periplasmic adaptor subunit"/>
    <property type="match status" value="1"/>
</dbReference>
<feature type="domain" description="YknX-like C-terminal permuted SH3-like" evidence="4">
    <location>
        <begin position="294"/>
        <end position="361"/>
    </location>
</feature>
<organism evidence="5 6">
    <name type="scientific">Desulforamulus reducens (strain ATCC BAA-1160 / DSM 100696 / MI-1)</name>
    <name type="common">Desulfotomaculum reducens</name>
    <dbReference type="NCBI Taxonomy" id="349161"/>
    <lineage>
        <taxon>Bacteria</taxon>
        <taxon>Bacillati</taxon>
        <taxon>Bacillota</taxon>
        <taxon>Clostridia</taxon>
        <taxon>Eubacteriales</taxon>
        <taxon>Peptococcaceae</taxon>
        <taxon>Desulforamulus</taxon>
    </lineage>
</organism>
<dbReference type="InterPro" id="IPR058637">
    <property type="entry name" value="YknX-like_C"/>
</dbReference>
<evidence type="ECO:0000259" key="3">
    <source>
        <dbReference type="Pfam" id="PF25973"/>
    </source>
</evidence>
<dbReference type="AlphaFoldDB" id="A4J8Q4"/>
<dbReference type="PANTHER" id="PTHR30469">
    <property type="entry name" value="MULTIDRUG RESISTANCE PROTEIN MDTA"/>
    <property type="match status" value="1"/>
</dbReference>
<accession>A4J8Q4</accession>
<dbReference type="InterPro" id="IPR058647">
    <property type="entry name" value="BSH_CzcB-like"/>
</dbReference>
<reference evidence="5 6" key="1">
    <citation type="submission" date="2007-03" db="EMBL/GenBank/DDBJ databases">
        <title>Complete sequence of Desulfotomaculum reducens MI-1.</title>
        <authorList>
            <consortium name="US DOE Joint Genome Institute"/>
            <person name="Copeland A."/>
            <person name="Lucas S."/>
            <person name="Lapidus A."/>
            <person name="Barry K."/>
            <person name="Detter J.C."/>
            <person name="Glavina del Rio T."/>
            <person name="Hammon N."/>
            <person name="Israni S."/>
            <person name="Dalin E."/>
            <person name="Tice H."/>
            <person name="Pitluck S."/>
            <person name="Sims D."/>
            <person name="Brettin T."/>
            <person name="Bruce D."/>
            <person name="Han C."/>
            <person name="Tapia R."/>
            <person name="Schmutz J."/>
            <person name="Larimer F."/>
            <person name="Land M."/>
            <person name="Hauser L."/>
            <person name="Kyrpides N."/>
            <person name="Kim E."/>
            <person name="Tebo B.M."/>
            <person name="Richardson P."/>
        </authorList>
    </citation>
    <scope>NUCLEOTIDE SEQUENCE [LARGE SCALE GENOMIC DNA]</scope>
    <source>
        <strain evidence="5 6">MI-1</strain>
    </source>
</reference>
<dbReference type="Pfam" id="PF25954">
    <property type="entry name" value="Beta-barrel_RND_2"/>
    <property type="match status" value="1"/>
</dbReference>
<dbReference type="GO" id="GO:0015562">
    <property type="term" value="F:efflux transmembrane transporter activity"/>
    <property type="evidence" value="ECO:0007669"/>
    <property type="project" value="TreeGrafter"/>
</dbReference>
<dbReference type="Pfam" id="PF25973">
    <property type="entry name" value="BSH_CzcB"/>
    <property type="match status" value="1"/>
</dbReference>
<dbReference type="NCBIfam" id="TIGR01730">
    <property type="entry name" value="RND_mfp"/>
    <property type="match status" value="1"/>
</dbReference>
<evidence type="ECO:0000259" key="4">
    <source>
        <dbReference type="Pfam" id="PF25989"/>
    </source>
</evidence>
<dbReference type="Gene3D" id="1.10.287.470">
    <property type="entry name" value="Helix hairpin bin"/>
    <property type="match status" value="1"/>
</dbReference>
<comment type="similarity">
    <text evidence="1">Belongs to the membrane fusion protein (MFP) (TC 8.A.1) family.</text>
</comment>
<dbReference type="STRING" id="349161.Dred_2954"/>
<dbReference type="PANTHER" id="PTHR30469:SF33">
    <property type="entry name" value="SLR1207 PROTEIN"/>
    <property type="match status" value="1"/>
</dbReference>
<proteinExistence type="inferred from homology"/>
<dbReference type="OrthoDB" id="5392603at2"/>
<sequence length="364" mass="39398">MKSKWKLWLIPVVLIVAFSVFKGGASWDKKEIKQDVAVPTVATRQVSKVNIENSLSVTGSIEAFHQAVIFAKVPSGRVSKVAVQNGDRVAAGQSLIYLESQSFANTLKINQATLKKAETGLATARSDYQRFQELYQQGAVSQKEFEDKEAAVKLAEAEASSAAAAVATAEEDLQNSTITSPIAGLVANRSVTTGQMVSPQGSSLMSVEDLSSVYVVVNIEQKDLSMIKPGLKADVTVDAYGNKKFTGVVEVVNPVAKKEARVFETKIKVDNKDILLKPGMFAKVQIKIGETKEVLTVPQAALASKQGMYFVFLPNGDKVKRQQVEIGQIINQLVEVKSGLSEGQQVVVTNVNKLKDQDKVKIAK</sequence>
<dbReference type="SUPFAM" id="SSF111369">
    <property type="entry name" value="HlyD-like secretion proteins"/>
    <property type="match status" value="1"/>
</dbReference>
<dbReference type="Pfam" id="PF25989">
    <property type="entry name" value="YknX_C"/>
    <property type="match status" value="1"/>
</dbReference>
<dbReference type="EMBL" id="CP000612">
    <property type="protein sequence ID" value="ABO51457.1"/>
    <property type="molecule type" value="Genomic_DNA"/>
</dbReference>
<feature type="domain" description="CzcB-like barrel-sandwich hybrid" evidence="3">
    <location>
        <begin position="67"/>
        <end position="200"/>
    </location>
</feature>
<gene>
    <name evidence="5" type="ordered locus">Dred_2954</name>
</gene>
<evidence type="ECO:0000259" key="2">
    <source>
        <dbReference type="Pfam" id="PF25954"/>
    </source>
</evidence>
<feature type="domain" description="CusB-like beta-barrel" evidence="2">
    <location>
        <begin position="213"/>
        <end position="287"/>
    </location>
</feature>
<dbReference type="Gene3D" id="2.40.30.170">
    <property type="match status" value="1"/>
</dbReference>
<keyword evidence="6" id="KW-1185">Reference proteome</keyword>
<dbReference type="InterPro" id="IPR058792">
    <property type="entry name" value="Beta-barrel_RND_2"/>
</dbReference>
<dbReference type="GO" id="GO:1990281">
    <property type="term" value="C:efflux pump complex"/>
    <property type="evidence" value="ECO:0007669"/>
    <property type="project" value="TreeGrafter"/>
</dbReference>
<dbReference type="Gene3D" id="2.40.420.20">
    <property type="match status" value="1"/>
</dbReference>
<dbReference type="HOGENOM" id="CLU_018816_14_4_9"/>